<organism evidence="1 3">
    <name type="scientific">Janibacter hoylei PVAS-1</name>
    <dbReference type="NCBI Taxonomy" id="1210046"/>
    <lineage>
        <taxon>Bacteria</taxon>
        <taxon>Bacillati</taxon>
        <taxon>Actinomycetota</taxon>
        <taxon>Actinomycetes</taxon>
        <taxon>Micrococcales</taxon>
        <taxon>Intrasporangiaceae</taxon>
        <taxon>Janibacter</taxon>
    </lineage>
</organism>
<reference evidence="1 3" key="2">
    <citation type="journal article" date="2012" name="J. Bacteriol.">
        <title>Genome Sequence of Janibacter hoylei MTCC8307, Isolated from the Stratospheric Air.</title>
        <authorList>
            <person name="Pawar S.P."/>
            <person name="Dhotre D.P."/>
            <person name="Shetty S.A."/>
            <person name="Chowdhury S.P."/>
            <person name="Chaudhari B.L."/>
            <person name="Shouche Y.S."/>
        </authorList>
    </citation>
    <scope>NUCLEOTIDE SEQUENCE [LARGE SCALE GENOMIC DNA]</scope>
    <source>
        <strain evidence="1 3">PVAS-1</strain>
    </source>
</reference>
<dbReference type="Proteomes" id="UP000288711">
    <property type="component" value="Unassembled WGS sequence"/>
</dbReference>
<dbReference type="PANTHER" id="PTHR40037:SF1">
    <property type="entry name" value="PHOSPHOESTERASE SAOUHSC_00951-RELATED"/>
    <property type="match status" value="1"/>
</dbReference>
<dbReference type="OrthoDB" id="358773at2"/>
<dbReference type="EMBL" id="ALWX01000005">
    <property type="protein sequence ID" value="EKA62578.1"/>
    <property type="molecule type" value="Genomic_DNA"/>
</dbReference>
<dbReference type="STRING" id="1210046.B277_01884"/>
<accession>K1ETU3</accession>
<reference evidence="2 4" key="1">
    <citation type="journal article" date="2009" name="Int. J. Syst. Evol. Microbiol.">
        <title>Janibacter hoylei sp. nov., Bacillus isronensis sp. nov. and Bacillus aryabhattai sp. nov., isolated from cryotubes used for collecting air from the upper atmosphere.</title>
        <authorList>
            <person name="Shivaji S."/>
            <person name="Chaturvedi P."/>
            <person name="Begum Z."/>
            <person name="Pindi P.K."/>
            <person name="Manorama R."/>
            <person name="Padmanaban D.A."/>
            <person name="Shouche Y.S."/>
            <person name="Pawar S."/>
            <person name="Vaishampayan P."/>
            <person name="Dutt C.B."/>
            <person name="Datta G.N."/>
            <person name="Manchanda R.K."/>
            <person name="Rao U.R."/>
            <person name="Bhargava P.M."/>
            <person name="Narlikar J.V."/>
        </authorList>
    </citation>
    <scope>NUCLEOTIDE SEQUENCE [LARGE SCALE GENOMIC DNA]</scope>
    <source>
        <strain evidence="2 4">PVAS-1</strain>
    </source>
</reference>
<dbReference type="GO" id="GO:0016874">
    <property type="term" value="F:ligase activity"/>
    <property type="evidence" value="ECO:0007669"/>
    <property type="project" value="UniProtKB-KW"/>
</dbReference>
<reference evidence="2" key="3">
    <citation type="submission" date="2017-11" db="EMBL/GenBank/DDBJ databases">
        <authorList>
            <person name="Seuylemezian A."/>
            <person name="Cooper K."/>
            <person name="Vaishampayan P."/>
        </authorList>
    </citation>
    <scope>NUCLEOTIDE SEQUENCE</scope>
    <source>
        <strain evidence="2">PVAS-1</strain>
    </source>
</reference>
<dbReference type="eggNOG" id="COG1514">
    <property type="taxonomic scope" value="Bacteria"/>
</dbReference>
<proteinExistence type="predicted"/>
<dbReference type="InterPro" id="IPR009097">
    <property type="entry name" value="Cyclic_Pdiesterase"/>
</dbReference>
<sequence length="177" mass="19508">MAVHGVSIAVPEPWGSRLQQLREDVGDPFARAIPPHVTLMPPTEISPAQLEGFTAHLASVARQHGPFIMRLRGTGTFRPVSPVVFVQVAQGIPMCERLEQAVRRGPVSRDLEFPYHPHVTVAHAIDDDGLDRAFDEASDLDAVYQVDAFHLYEHGADGVWRPMAEFTLSGERLQPAS</sequence>
<evidence type="ECO:0000313" key="4">
    <source>
        <dbReference type="Proteomes" id="UP000288711"/>
    </source>
</evidence>
<dbReference type="Proteomes" id="UP000004474">
    <property type="component" value="Unassembled WGS sequence"/>
</dbReference>
<dbReference type="SUPFAM" id="SSF55144">
    <property type="entry name" value="LigT-like"/>
    <property type="match status" value="1"/>
</dbReference>
<dbReference type="InterPro" id="IPR050580">
    <property type="entry name" value="2H_phosphoesterase_YjcG-like"/>
</dbReference>
<protein>
    <submittedName>
        <fullName evidence="2">2'-5' RNA ligase</fullName>
    </submittedName>
    <submittedName>
        <fullName evidence="1">Phosphoesterase HXTX</fullName>
    </submittedName>
</protein>
<gene>
    <name evidence="1" type="ORF">B277_01884</name>
    <name evidence="2" type="ORF">CWN80_03620</name>
</gene>
<evidence type="ECO:0000313" key="1">
    <source>
        <dbReference type="EMBL" id="EKA62578.1"/>
    </source>
</evidence>
<name>K1ETU3_9MICO</name>
<evidence type="ECO:0000313" key="2">
    <source>
        <dbReference type="EMBL" id="RWU84677.1"/>
    </source>
</evidence>
<comment type="caution">
    <text evidence="1">The sequence shown here is derived from an EMBL/GenBank/DDBJ whole genome shotgun (WGS) entry which is preliminary data.</text>
</comment>
<dbReference type="AlphaFoldDB" id="K1ETU3"/>
<dbReference type="Gene3D" id="3.90.1140.10">
    <property type="entry name" value="Cyclic phosphodiesterase"/>
    <property type="match status" value="1"/>
</dbReference>
<keyword evidence="4" id="KW-1185">Reference proteome</keyword>
<dbReference type="PATRIC" id="fig|1210046.3.peg.367"/>
<keyword evidence="2" id="KW-0436">Ligase</keyword>
<dbReference type="EMBL" id="PIPF01000003">
    <property type="protein sequence ID" value="RWU84677.1"/>
    <property type="molecule type" value="Genomic_DNA"/>
</dbReference>
<evidence type="ECO:0000313" key="3">
    <source>
        <dbReference type="Proteomes" id="UP000004474"/>
    </source>
</evidence>
<dbReference type="PANTHER" id="PTHR40037">
    <property type="entry name" value="PHOSPHOESTERASE YJCG-RELATED"/>
    <property type="match status" value="1"/>
</dbReference>
<dbReference type="RefSeq" id="WP_007924488.1">
    <property type="nucleotide sequence ID" value="NZ_ALWX01000005.1"/>
</dbReference>
<dbReference type="Pfam" id="PF13563">
    <property type="entry name" value="2_5_RNA_ligase2"/>
    <property type="match status" value="1"/>
</dbReference>